<dbReference type="NCBIfam" id="TIGR03356">
    <property type="entry name" value="BGL"/>
    <property type="match status" value="1"/>
</dbReference>
<comment type="similarity">
    <text evidence="2 11">Belongs to the glycosyl hydrolase 1 family.</text>
</comment>
<evidence type="ECO:0000256" key="6">
    <source>
        <dbReference type="ARBA" id="ARBA00023277"/>
    </source>
</evidence>
<feature type="binding site" evidence="10">
    <location>
        <begin position="443"/>
        <end position="444"/>
    </location>
    <ligand>
        <name>substrate</name>
    </ligand>
</feature>
<gene>
    <name evidence="12" type="ORF">P8935_04650</name>
</gene>
<dbReference type="SUPFAM" id="SSF51445">
    <property type="entry name" value="(Trans)glycosidases"/>
    <property type="match status" value="1"/>
</dbReference>
<evidence type="ECO:0000256" key="11">
    <source>
        <dbReference type="RuleBase" id="RU361175"/>
    </source>
</evidence>
<reference evidence="12" key="1">
    <citation type="submission" date="2023-03" db="EMBL/GenBank/DDBJ databases">
        <title>Edaphobacter sp.</title>
        <authorList>
            <person name="Huber K.J."/>
            <person name="Papendorf J."/>
            <person name="Pilke C."/>
            <person name="Bunk B."/>
            <person name="Sproeer C."/>
            <person name="Pester M."/>
        </authorList>
    </citation>
    <scope>NUCLEOTIDE SEQUENCE</scope>
    <source>
        <strain evidence="12">DSM 110680</strain>
    </source>
</reference>
<dbReference type="FunFam" id="3.20.20.80:FF:000004">
    <property type="entry name" value="Beta-glucosidase 6-phospho-beta-glucosidase"/>
    <property type="match status" value="1"/>
</dbReference>
<accession>A0AAU7DMV4</accession>
<dbReference type="PANTHER" id="PTHR10353:SF36">
    <property type="entry name" value="LP05116P"/>
    <property type="match status" value="1"/>
</dbReference>
<comment type="catalytic activity">
    <reaction evidence="1 11">
        <text>Hydrolysis of terminal, non-reducing beta-D-glucosyl residues with release of beta-D-glucose.</text>
        <dbReference type="EC" id="3.2.1.21"/>
    </reaction>
</comment>
<keyword evidence="4 11" id="KW-0378">Hydrolase</keyword>
<dbReference type="PROSITE" id="PS00653">
    <property type="entry name" value="GLYCOSYL_HYDROL_F1_2"/>
    <property type="match status" value="1"/>
</dbReference>
<evidence type="ECO:0000256" key="9">
    <source>
        <dbReference type="PIRSR" id="PIRSR617736-1"/>
    </source>
</evidence>
<feature type="active site" description="Proton donor" evidence="9">
    <location>
        <position position="199"/>
    </location>
</feature>
<evidence type="ECO:0000313" key="12">
    <source>
        <dbReference type="EMBL" id="XBH18627.1"/>
    </source>
</evidence>
<evidence type="ECO:0000256" key="2">
    <source>
        <dbReference type="ARBA" id="ARBA00010838"/>
    </source>
</evidence>
<dbReference type="PANTHER" id="PTHR10353">
    <property type="entry name" value="GLYCOSYL HYDROLASE"/>
    <property type="match status" value="1"/>
</dbReference>
<feature type="active site" description="Nucleophile" evidence="9">
    <location>
        <position position="389"/>
    </location>
</feature>
<dbReference type="InterPro" id="IPR006311">
    <property type="entry name" value="TAT_signal"/>
</dbReference>
<keyword evidence="7 11" id="KW-0326">Glycosidase</keyword>
<feature type="binding site" evidence="10">
    <location>
        <position position="329"/>
    </location>
    <ligand>
        <name>substrate</name>
    </ligand>
</feature>
<dbReference type="GO" id="GO:0005829">
    <property type="term" value="C:cytosol"/>
    <property type="evidence" value="ECO:0007669"/>
    <property type="project" value="TreeGrafter"/>
</dbReference>
<keyword evidence="6" id="KW-0119">Carbohydrate metabolism</keyword>
<feature type="binding site" evidence="10">
    <location>
        <position position="436"/>
    </location>
    <ligand>
        <name>substrate</name>
    </ligand>
</feature>
<dbReference type="InterPro" id="IPR001360">
    <property type="entry name" value="Glyco_hydro_1"/>
</dbReference>
<dbReference type="RefSeq" id="WP_348263853.1">
    <property type="nucleotide sequence ID" value="NZ_CP121196.1"/>
</dbReference>
<dbReference type="InterPro" id="IPR017853">
    <property type="entry name" value="GH"/>
</dbReference>
<dbReference type="Pfam" id="PF00232">
    <property type="entry name" value="Glyco_hydro_1"/>
    <property type="match status" value="1"/>
</dbReference>
<evidence type="ECO:0000256" key="8">
    <source>
        <dbReference type="ARBA" id="ARBA00023326"/>
    </source>
</evidence>
<dbReference type="Gene3D" id="3.20.20.80">
    <property type="entry name" value="Glycosidases"/>
    <property type="match status" value="1"/>
</dbReference>
<evidence type="ECO:0000256" key="3">
    <source>
        <dbReference type="ARBA" id="ARBA00012744"/>
    </source>
</evidence>
<evidence type="ECO:0000256" key="1">
    <source>
        <dbReference type="ARBA" id="ARBA00000448"/>
    </source>
</evidence>
<feature type="binding site" evidence="10">
    <location>
        <position position="156"/>
    </location>
    <ligand>
        <name>substrate</name>
    </ligand>
</feature>
<dbReference type="AlphaFoldDB" id="A0AAU7DMV4"/>
<evidence type="ECO:0000256" key="10">
    <source>
        <dbReference type="PIRSR" id="PIRSR617736-2"/>
    </source>
</evidence>
<feature type="binding site" evidence="10">
    <location>
        <position position="198"/>
    </location>
    <ligand>
        <name>substrate</name>
    </ligand>
</feature>
<feature type="binding site" evidence="10">
    <location>
        <position position="55"/>
    </location>
    <ligand>
        <name>substrate</name>
    </ligand>
</feature>
<name>A0AAU7DMV4_9BACT</name>
<sequence>MKVISRRQFGKSVAAAAAATYAGLSLPRLALGEPHPMRLEYPKGFLWGCATAAYQVEGGAQADGRGPSLWDVFSHTPGKTHNGETGDVADDSYHLYKDDVQLLKNLGVGTYRMSISWSRVFPTGTGQVNQKGLDYYSRVVDELLANNITPYVTMFHWDTPAGLQGGWQSRDTSKAFADYCAYVTKHLGDKVKHWMTTNEFICFTDLGYKEGQFAPGMKLGAGPVNQIRHHAILAHGLGVQAIRANAPSGTQVGLAENAIVVAPVMETDEHIEAAQKATRDVNAPFLTTLLDGKYPESYLAHEGTNAPKVEDGDMKAIGSAIDFLGVNIYVPLYARADGSAQGYAMEPMPTSFPHMASPWLQLGPECIYWGVRNVCDIWKDKVPAIFITENGTSSDDVLTPAGRVEDVDRVMYLRNHLTQLHRAVSEGYPVKGYFLWSLMDNFEWADGYSKRFGLHYVDFKTLKRTPKLSAEWYKQTIANNRVE</sequence>
<dbReference type="InterPro" id="IPR017736">
    <property type="entry name" value="Glyco_hydro_1_beta-glucosidase"/>
</dbReference>
<proteinExistence type="inferred from homology"/>
<protein>
    <recommendedName>
        <fullName evidence="3 11">Beta-glucosidase</fullName>
        <ecNumber evidence="3 11">3.2.1.21</ecNumber>
    </recommendedName>
</protein>
<keyword evidence="8" id="KW-0624">Polysaccharide degradation</keyword>
<evidence type="ECO:0000256" key="7">
    <source>
        <dbReference type="ARBA" id="ARBA00023295"/>
    </source>
</evidence>
<keyword evidence="5" id="KW-0136">Cellulose degradation</keyword>
<evidence type="ECO:0000256" key="5">
    <source>
        <dbReference type="ARBA" id="ARBA00023001"/>
    </source>
</evidence>
<dbReference type="PRINTS" id="PR00131">
    <property type="entry name" value="GLHYDRLASE1"/>
</dbReference>
<dbReference type="InterPro" id="IPR033132">
    <property type="entry name" value="GH_1_N_CS"/>
</dbReference>
<dbReference type="GO" id="GO:0008422">
    <property type="term" value="F:beta-glucosidase activity"/>
    <property type="evidence" value="ECO:0007669"/>
    <property type="project" value="UniProtKB-EC"/>
</dbReference>
<dbReference type="PROSITE" id="PS51318">
    <property type="entry name" value="TAT"/>
    <property type="match status" value="1"/>
</dbReference>
<dbReference type="EC" id="3.2.1.21" evidence="3 11"/>
<dbReference type="EMBL" id="CP121196">
    <property type="protein sequence ID" value="XBH18627.1"/>
    <property type="molecule type" value="Genomic_DNA"/>
</dbReference>
<dbReference type="GO" id="GO:0030245">
    <property type="term" value="P:cellulose catabolic process"/>
    <property type="evidence" value="ECO:0007669"/>
    <property type="project" value="UniProtKB-KW"/>
</dbReference>
<evidence type="ECO:0000256" key="4">
    <source>
        <dbReference type="ARBA" id="ARBA00022801"/>
    </source>
</evidence>
<organism evidence="12">
    <name type="scientific">Telmatobacter sp. DSM 110680</name>
    <dbReference type="NCBI Taxonomy" id="3036704"/>
    <lineage>
        <taxon>Bacteria</taxon>
        <taxon>Pseudomonadati</taxon>
        <taxon>Acidobacteriota</taxon>
        <taxon>Terriglobia</taxon>
        <taxon>Terriglobales</taxon>
        <taxon>Acidobacteriaceae</taxon>
        <taxon>Telmatobacter</taxon>
    </lineage>
</organism>